<feature type="transmembrane region" description="Helical" evidence="1">
    <location>
        <begin position="69"/>
        <end position="85"/>
    </location>
</feature>
<protein>
    <recommendedName>
        <fullName evidence="4">Transmembrane protein 135</fullName>
    </recommendedName>
</protein>
<organism evidence="2 3">
    <name type="scientific">Eumeta variegata</name>
    <name type="common">Bagworm moth</name>
    <name type="synonym">Eumeta japonica</name>
    <dbReference type="NCBI Taxonomy" id="151549"/>
    <lineage>
        <taxon>Eukaryota</taxon>
        <taxon>Metazoa</taxon>
        <taxon>Ecdysozoa</taxon>
        <taxon>Arthropoda</taxon>
        <taxon>Hexapoda</taxon>
        <taxon>Insecta</taxon>
        <taxon>Pterygota</taxon>
        <taxon>Neoptera</taxon>
        <taxon>Endopterygota</taxon>
        <taxon>Lepidoptera</taxon>
        <taxon>Glossata</taxon>
        <taxon>Ditrysia</taxon>
        <taxon>Tineoidea</taxon>
        <taxon>Psychidae</taxon>
        <taxon>Oiketicinae</taxon>
        <taxon>Eumeta</taxon>
    </lineage>
</organism>
<reference evidence="2 3" key="1">
    <citation type="journal article" date="2019" name="Commun. Biol.">
        <title>The bagworm genome reveals a unique fibroin gene that provides high tensile strength.</title>
        <authorList>
            <person name="Kono N."/>
            <person name="Nakamura H."/>
            <person name="Ohtoshi R."/>
            <person name="Tomita M."/>
            <person name="Numata K."/>
            <person name="Arakawa K."/>
        </authorList>
    </citation>
    <scope>NUCLEOTIDE SEQUENCE [LARGE SCALE GENOMIC DNA]</scope>
</reference>
<dbReference type="Proteomes" id="UP000299102">
    <property type="component" value="Unassembled WGS sequence"/>
</dbReference>
<keyword evidence="1" id="KW-0812">Transmembrane</keyword>
<dbReference type="OrthoDB" id="291792at2759"/>
<name>A0A4C1Z748_EUMVA</name>
<dbReference type="EMBL" id="BGZK01001567">
    <property type="protein sequence ID" value="GBP82477.1"/>
    <property type="molecule type" value="Genomic_DNA"/>
</dbReference>
<keyword evidence="1" id="KW-0472">Membrane</keyword>
<comment type="caution">
    <text evidence="2">The sequence shown here is derived from an EMBL/GenBank/DDBJ whole genome shotgun (WGS) entry which is preliminary data.</text>
</comment>
<sequence length="187" mass="21480">MFSKKEWMKMGEYYVRSGLLGALICGSACSLGCALRALLGGKFGYYSYIMIPNTLNGVFIYLEPPSRRGLVINLFCNLVIEYWIRTLQRAGYLTMTTSKQTLLFMLGSAALFYLMRLEGDRKKRTPFFWFFTPERVRRKGDDSENVCPHDGPCWSHVLKVVTKGSNNDLEGAHCTHQYEQLLLWGYI</sequence>
<evidence type="ECO:0000256" key="1">
    <source>
        <dbReference type="SAM" id="Phobius"/>
    </source>
</evidence>
<feature type="transmembrane region" description="Helical" evidence="1">
    <location>
        <begin position="44"/>
        <end position="62"/>
    </location>
</feature>
<keyword evidence="3" id="KW-1185">Reference proteome</keyword>
<gene>
    <name evidence="2" type="ORF">EVAR_55865_1</name>
</gene>
<evidence type="ECO:0000313" key="3">
    <source>
        <dbReference type="Proteomes" id="UP000299102"/>
    </source>
</evidence>
<keyword evidence="1" id="KW-1133">Transmembrane helix</keyword>
<dbReference type="AlphaFoldDB" id="A0A4C1Z748"/>
<feature type="transmembrane region" description="Helical" evidence="1">
    <location>
        <begin position="97"/>
        <end position="115"/>
    </location>
</feature>
<accession>A0A4C1Z748</accession>
<proteinExistence type="predicted"/>
<evidence type="ECO:0008006" key="4">
    <source>
        <dbReference type="Google" id="ProtNLM"/>
    </source>
</evidence>
<evidence type="ECO:0000313" key="2">
    <source>
        <dbReference type="EMBL" id="GBP82477.1"/>
    </source>
</evidence>